<dbReference type="OrthoDB" id="447103at2759"/>
<reference evidence="1 2" key="1">
    <citation type="submission" date="2016-02" db="EMBL/GenBank/DDBJ databases">
        <title>Genome analysis of coral dinoflagellate symbionts highlights evolutionary adaptations to a symbiotic lifestyle.</title>
        <authorList>
            <person name="Aranda M."/>
            <person name="Li Y."/>
            <person name="Liew Y.J."/>
            <person name="Baumgarten S."/>
            <person name="Simakov O."/>
            <person name="Wilson M."/>
            <person name="Piel J."/>
            <person name="Ashoor H."/>
            <person name="Bougouffa S."/>
            <person name="Bajic V.B."/>
            <person name="Ryu T."/>
            <person name="Ravasi T."/>
            <person name="Bayer T."/>
            <person name="Micklem G."/>
            <person name="Kim H."/>
            <person name="Bhak J."/>
            <person name="Lajeunesse T.C."/>
            <person name="Voolstra C.R."/>
        </authorList>
    </citation>
    <scope>NUCLEOTIDE SEQUENCE [LARGE SCALE GENOMIC DNA]</scope>
    <source>
        <strain evidence="1 2">CCMP2467</strain>
    </source>
</reference>
<evidence type="ECO:0000313" key="1">
    <source>
        <dbReference type="EMBL" id="OLP74515.1"/>
    </source>
</evidence>
<evidence type="ECO:0000313" key="2">
    <source>
        <dbReference type="Proteomes" id="UP000186817"/>
    </source>
</evidence>
<sequence>MATISYVLPDLLAAQKFPGQEAAQVLPAILKISVKLKEEELLSGWNLKTILHSA</sequence>
<keyword evidence="2" id="KW-1185">Reference proteome</keyword>
<protein>
    <submittedName>
        <fullName evidence="1">Uncharacterized protein</fullName>
    </submittedName>
</protein>
<proteinExistence type="predicted"/>
<gene>
    <name evidence="1" type="ORF">AK812_SmicGene45915</name>
</gene>
<name>A0A1Q9BV30_SYMMI</name>
<accession>A0A1Q9BV30</accession>
<organism evidence="1 2">
    <name type="scientific">Symbiodinium microadriaticum</name>
    <name type="common">Dinoflagellate</name>
    <name type="synonym">Zooxanthella microadriatica</name>
    <dbReference type="NCBI Taxonomy" id="2951"/>
    <lineage>
        <taxon>Eukaryota</taxon>
        <taxon>Sar</taxon>
        <taxon>Alveolata</taxon>
        <taxon>Dinophyceae</taxon>
        <taxon>Suessiales</taxon>
        <taxon>Symbiodiniaceae</taxon>
        <taxon>Symbiodinium</taxon>
    </lineage>
</organism>
<dbReference type="AlphaFoldDB" id="A0A1Q9BV30"/>
<dbReference type="EMBL" id="LSRX01003601">
    <property type="protein sequence ID" value="OLP74515.1"/>
    <property type="molecule type" value="Genomic_DNA"/>
</dbReference>
<feature type="non-terminal residue" evidence="1">
    <location>
        <position position="54"/>
    </location>
</feature>
<dbReference type="Proteomes" id="UP000186817">
    <property type="component" value="Unassembled WGS sequence"/>
</dbReference>
<comment type="caution">
    <text evidence="1">The sequence shown here is derived from an EMBL/GenBank/DDBJ whole genome shotgun (WGS) entry which is preliminary data.</text>
</comment>